<evidence type="ECO:0000313" key="2">
    <source>
        <dbReference type="EMBL" id="AQS38837.1"/>
    </source>
</evidence>
<feature type="transmembrane region" description="Helical" evidence="1">
    <location>
        <begin position="191"/>
        <end position="217"/>
    </location>
</feature>
<sequence length="338" mass="38112">MFNKFVLLGFFGVFFSPLGMISYICILKGVFAKFSLFDVLFIAYIFSNLIVNILIGDPVLSITTFRFYFGFIVFYLFFKVEGELPVKAIMLFLLMIIPMEAILINTILPAQMLPNFPDASAHSHFNIGGYQRPYSFGGNASVASSLLVVLMSMYVLSRIQKSAFIGCMLLFASGSGFFSLLTYFFLRLFKFFVLLLPLVIILIGAFHQEVLGIIDSLGLKFNSGYVEILIEFKRQQFMSHFTGFTIVDYIFGNIDSLAEGYGGDFAWLYFVLGYGLLSFCILIGYILSKITRSTAIPIIVILVATFHYPVIFFLPGQILLGYLMSRKSVNSNYVEVLK</sequence>
<dbReference type="EMBL" id="CP014782">
    <property type="protein sequence ID" value="AQS38837.1"/>
    <property type="molecule type" value="Genomic_DNA"/>
</dbReference>
<evidence type="ECO:0000313" key="3">
    <source>
        <dbReference type="Proteomes" id="UP000189545"/>
    </source>
</evidence>
<dbReference type="AlphaFoldDB" id="A0A1S6HTF3"/>
<feature type="transmembrane region" description="Helical" evidence="1">
    <location>
        <begin position="61"/>
        <end position="78"/>
    </location>
</feature>
<dbReference type="OrthoDB" id="10021016at2"/>
<keyword evidence="1" id="KW-0812">Transmembrane</keyword>
<evidence type="ECO:0000256" key="1">
    <source>
        <dbReference type="SAM" id="Phobius"/>
    </source>
</evidence>
<feature type="transmembrane region" description="Helical" evidence="1">
    <location>
        <begin position="34"/>
        <end position="55"/>
    </location>
</feature>
<dbReference type="STRING" id="225848.Sps_03719"/>
<feature type="transmembrane region" description="Helical" evidence="1">
    <location>
        <begin position="266"/>
        <end position="287"/>
    </location>
</feature>
<keyword evidence="1" id="KW-0472">Membrane</keyword>
<feature type="transmembrane region" description="Helical" evidence="1">
    <location>
        <begin position="299"/>
        <end position="324"/>
    </location>
</feature>
<gene>
    <name evidence="2" type="ORF">Sps_03719</name>
</gene>
<reference evidence="2 3" key="1">
    <citation type="submission" date="2016-03" db="EMBL/GenBank/DDBJ databases">
        <title>Complete genome sequence of Shewanella psychrophila WP2, a deep sea bacterium isolated from west Pacific sediment.</title>
        <authorList>
            <person name="Xu G."/>
            <person name="Jian H."/>
        </authorList>
    </citation>
    <scope>NUCLEOTIDE SEQUENCE [LARGE SCALE GENOMIC DNA]</scope>
    <source>
        <strain evidence="2 3">WP2</strain>
    </source>
</reference>
<organism evidence="2 3">
    <name type="scientific">Shewanella psychrophila</name>
    <dbReference type="NCBI Taxonomy" id="225848"/>
    <lineage>
        <taxon>Bacteria</taxon>
        <taxon>Pseudomonadati</taxon>
        <taxon>Pseudomonadota</taxon>
        <taxon>Gammaproteobacteria</taxon>
        <taxon>Alteromonadales</taxon>
        <taxon>Shewanellaceae</taxon>
        <taxon>Shewanella</taxon>
    </lineage>
</organism>
<dbReference type="RefSeq" id="WP_077753815.1">
    <property type="nucleotide sequence ID" value="NZ_CP014782.1"/>
</dbReference>
<accession>A0A1S6HTF3</accession>
<evidence type="ECO:0008006" key="4">
    <source>
        <dbReference type="Google" id="ProtNLM"/>
    </source>
</evidence>
<name>A0A1S6HTF3_9GAMM</name>
<protein>
    <recommendedName>
        <fullName evidence="4">O-antigen ligase like membrane protein</fullName>
    </recommendedName>
</protein>
<dbReference type="Proteomes" id="UP000189545">
    <property type="component" value="Chromosome"/>
</dbReference>
<keyword evidence="1" id="KW-1133">Transmembrane helix</keyword>
<feature type="transmembrane region" description="Helical" evidence="1">
    <location>
        <begin position="90"/>
        <end position="113"/>
    </location>
</feature>
<feature type="transmembrane region" description="Helical" evidence="1">
    <location>
        <begin position="163"/>
        <end position="185"/>
    </location>
</feature>
<proteinExistence type="predicted"/>
<dbReference type="KEGG" id="spsw:Sps_03719"/>
<keyword evidence="3" id="KW-1185">Reference proteome</keyword>
<feature type="transmembrane region" description="Helical" evidence="1">
    <location>
        <begin position="6"/>
        <end position="27"/>
    </location>
</feature>